<sequence length="515" mass="59538">MLYDKPGLDDKQFRDEFQNLARLQHQNIVRLVSYSYEIRNKCVNYNGKLVFAEKTYRALCLEYMHNGTLDKYLSDEYNGLDWKMRYAIIKGICKGLNYLHEELESPIYHLDLKPANILLDENMVPRIADFGLARLFVKERTLITETPLGTRGYIPPEYIKGGVISNKFDIFSLGVVIIKIMTGPAGYSESAEMSPQQFIENVHRKWRNRLHETPMYMFEKYSKQVKRCIEIALSCVEADRRKRPSIGGIINMLNDTEKISSSEISYSLYVKTRKITVGSDDVNRHVNIVRPSIRLQISTINHINASLIKNDGKDQTKFISTRGPQLNTFEGFWQMVYENHCPVIVMVTPFFVGKCDEYLPLVKGQGVYGNINVQIKNTVQDDQLVLRGLWLRRVDAQSLGCHFVLHIQYSDWPDHGVPNYNATVRQIMKRLYHIPREHPIVVHGSTGIGRTGTFITILNTIERILDGEWAALYLDETVRKFRNQRAGMVEREEQYMFCYSTIADELNELVSNSGH</sequence>
<dbReference type="PROSITE" id="PS50055">
    <property type="entry name" value="TYR_PHOSPHATASE_PTP"/>
    <property type="match status" value="1"/>
</dbReference>
<dbReference type="InterPro" id="IPR000242">
    <property type="entry name" value="PTP_cat"/>
</dbReference>
<dbReference type="PANTHER" id="PTHR45707">
    <property type="entry name" value="C2 CALCIUM/LIPID-BINDING PLANT PHOSPHORIBOSYLTRANSFERASE FAMILY PROTEIN"/>
    <property type="match status" value="1"/>
</dbReference>
<dbReference type="PANTHER" id="PTHR45707:SF76">
    <property type="entry name" value="PROTEIN KINASE DOMAIN-CONTAINING PROTEIN"/>
    <property type="match status" value="1"/>
</dbReference>
<proteinExistence type="predicted"/>
<dbReference type="Gene3D" id="1.10.510.10">
    <property type="entry name" value="Transferase(Phosphotransferase) domain 1"/>
    <property type="match status" value="1"/>
</dbReference>
<dbReference type="SMART" id="SM00220">
    <property type="entry name" value="S_TKc"/>
    <property type="match status" value="1"/>
</dbReference>
<dbReference type="SUPFAM" id="SSF52799">
    <property type="entry name" value="(Phosphotyrosine protein) phosphatases II"/>
    <property type="match status" value="1"/>
</dbReference>
<dbReference type="InterPro" id="IPR003595">
    <property type="entry name" value="Tyr_Pase_cat"/>
</dbReference>
<evidence type="ECO:0000259" key="1">
    <source>
        <dbReference type="PROSITE" id="PS50011"/>
    </source>
</evidence>
<dbReference type="EMBL" id="GBRH01219616">
    <property type="protein sequence ID" value="JAD78279.1"/>
    <property type="molecule type" value="Transcribed_RNA"/>
</dbReference>
<organism evidence="4">
    <name type="scientific">Arundo donax</name>
    <name type="common">Giant reed</name>
    <name type="synonym">Donax arundinaceus</name>
    <dbReference type="NCBI Taxonomy" id="35708"/>
    <lineage>
        <taxon>Eukaryota</taxon>
        <taxon>Viridiplantae</taxon>
        <taxon>Streptophyta</taxon>
        <taxon>Embryophyta</taxon>
        <taxon>Tracheophyta</taxon>
        <taxon>Spermatophyta</taxon>
        <taxon>Magnoliopsida</taxon>
        <taxon>Liliopsida</taxon>
        <taxon>Poales</taxon>
        <taxon>Poaceae</taxon>
        <taxon>PACMAD clade</taxon>
        <taxon>Arundinoideae</taxon>
        <taxon>Arundineae</taxon>
        <taxon>Arundo</taxon>
    </lineage>
</organism>
<dbReference type="InterPro" id="IPR000719">
    <property type="entry name" value="Prot_kinase_dom"/>
</dbReference>
<dbReference type="PROSITE" id="PS50011">
    <property type="entry name" value="PROTEIN_KINASE_DOM"/>
    <property type="match status" value="1"/>
</dbReference>
<dbReference type="SUPFAM" id="SSF56112">
    <property type="entry name" value="Protein kinase-like (PK-like)"/>
    <property type="match status" value="1"/>
</dbReference>
<reference evidence="4" key="2">
    <citation type="journal article" date="2015" name="Data Brief">
        <title>Shoot transcriptome of the giant reed, Arundo donax.</title>
        <authorList>
            <person name="Barrero R.A."/>
            <person name="Guerrero F.D."/>
            <person name="Moolhuijzen P."/>
            <person name="Goolsby J.A."/>
            <person name="Tidwell J."/>
            <person name="Bellgard S.E."/>
            <person name="Bellgard M.I."/>
        </authorList>
    </citation>
    <scope>NUCLEOTIDE SEQUENCE</scope>
    <source>
        <tissue evidence="4">Shoot tissue taken approximately 20 cm above the soil surface</tissue>
    </source>
</reference>
<dbReference type="InterPro" id="IPR029021">
    <property type="entry name" value="Prot-tyrosine_phosphatase-like"/>
</dbReference>
<feature type="domain" description="Protein kinase" evidence="1">
    <location>
        <begin position="1"/>
        <end position="259"/>
    </location>
</feature>
<dbReference type="AlphaFoldDB" id="A0A0A9CPN2"/>
<dbReference type="PROSITE" id="PS50056">
    <property type="entry name" value="TYR_PHOSPHATASE_2"/>
    <property type="match status" value="1"/>
</dbReference>
<dbReference type="InterPro" id="IPR011009">
    <property type="entry name" value="Kinase-like_dom_sf"/>
</dbReference>
<evidence type="ECO:0008006" key="5">
    <source>
        <dbReference type="Google" id="ProtNLM"/>
    </source>
</evidence>
<name>A0A0A9CPN2_ARUDO</name>
<dbReference type="GO" id="GO:0004672">
    <property type="term" value="F:protein kinase activity"/>
    <property type="evidence" value="ECO:0007669"/>
    <property type="project" value="InterPro"/>
</dbReference>
<dbReference type="PRINTS" id="PR00700">
    <property type="entry name" value="PRTYPHPHTASE"/>
</dbReference>
<feature type="domain" description="Tyrosine-protein phosphatase" evidence="2">
    <location>
        <begin position="271"/>
        <end position="505"/>
    </location>
</feature>
<dbReference type="Pfam" id="PF00069">
    <property type="entry name" value="Pkinase"/>
    <property type="match status" value="1"/>
</dbReference>
<protein>
    <recommendedName>
        <fullName evidence="5">Protein kinase domain-containing protein</fullName>
    </recommendedName>
</protein>
<dbReference type="GO" id="GO:0005524">
    <property type="term" value="F:ATP binding"/>
    <property type="evidence" value="ECO:0007669"/>
    <property type="project" value="InterPro"/>
</dbReference>
<dbReference type="PROSITE" id="PS00108">
    <property type="entry name" value="PROTEIN_KINASE_ST"/>
    <property type="match status" value="1"/>
</dbReference>
<dbReference type="SMART" id="SM00194">
    <property type="entry name" value="PTPc"/>
    <property type="match status" value="1"/>
</dbReference>
<evidence type="ECO:0000313" key="4">
    <source>
        <dbReference type="EMBL" id="JAD78279.1"/>
    </source>
</evidence>
<dbReference type="InterPro" id="IPR000387">
    <property type="entry name" value="Tyr_Pase_dom"/>
</dbReference>
<dbReference type="GO" id="GO:0004725">
    <property type="term" value="F:protein tyrosine phosphatase activity"/>
    <property type="evidence" value="ECO:0007669"/>
    <property type="project" value="InterPro"/>
</dbReference>
<dbReference type="FunFam" id="1.10.510.10:FF:000625">
    <property type="entry name" value="Cysteine-rich receptor-like protein kinase 6"/>
    <property type="match status" value="1"/>
</dbReference>
<reference evidence="4" key="1">
    <citation type="submission" date="2014-09" db="EMBL/GenBank/DDBJ databases">
        <authorList>
            <person name="Magalhaes I.L.F."/>
            <person name="Oliveira U."/>
            <person name="Santos F.R."/>
            <person name="Vidigal T.H.D.A."/>
            <person name="Brescovit A.D."/>
            <person name="Santos A.J."/>
        </authorList>
    </citation>
    <scope>NUCLEOTIDE SEQUENCE</scope>
    <source>
        <tissue evidence="4">Shoot tissue taken approximately 20 cm above the soil surface</tissue>
    </source>
</reference>
<feature type="domain" description="Tyrosine specific protein phosphatases" evidence="3">
    <location>
        <begin position="418"/>
        <end position="496"/>
    </location>
</feature>
<dbReference type="SMART" id="SM00404">
    <property type="entry name" value="PTPc_motif"/>
    <property type="match status" value="1"/>
</dbReference>
<dbReference type="Gene3D" id="3.90.190.10">
    <property type="entry name" value="Protein tyrosine phosphatase superfamily"/>
    <property type="match status" value="1"/>
</dbReference>
<evidence type="ECO:0000259" key="2">
    <source>
        <dbReference type="PROSITE" id="PS50055"/>
    </source>
</evidence>
<dbReference type="InterPro" id="IPR008271">
    <property type="entry name" value="Ser/Thr_kinase_AS"/>
</dbReference>
<dbReference type="Pfam" id="PF00102">
    <property type="entry name" value="Y_phosphatase"/>
    <property type="match status" value="1"/>
</dbReference>
<evidence type="ECO:0000259" key="3">
    <source>
        <dbReference type="PROSITE" id="PS50056"/>
    </source>
</evidence>
<accession>A0A0A9CPN2</accession>